<evidence type="ECO:0000256" key="7">
    <source>
        <dbReference type="SAM" id="Phobius"/>
    </source>
</evidence>
<dbReference type="PANTHER" id="PTHR43711">
    <property type="entry name" value="TWO-COMPONENT HISTIDINE KINASE"/>
    <property type="match status" value="1"/>
</dbReference>
<evidence type="ECO:0000313" key="10">
    <source>
        <dbReference type="Proteomes" id="UP001617669"/>
    </source>
</evidence>
<keyword evidence="7" id="KW-0472">Membrane</keyword>
<feature type="transmembrane region" description="Helical" evidence="7">
    <location>
        <begin position="53"/>
        <end position="75"/>
    </location>
</feature>
<dbReference type="Proteomes" id="UP001617669">
    <property type="component" value="Unassembled WGS sequence"/>
</dbReference>
<dbReference type="PANTHER" id="PTHR43711:SF31">
    <property type="entry name" value="HISTIDINE KINASE"/>
    <property type="match status" value="1"/>
</dbReference>
<evidence type="ECO:0000256" key="5">
    <source>
        <dbReference type="ARBA" id="ARBA00022777"/>
    </source>
</evidence>
<feature type="transmembrane region" description="Helical" evidence="7">
    <location>
        <begin position="20"/>
        <end position="41"/>
    </location>
</feature>
<dbReference type="InterPro" id="IPR036890">
    <property type="entry name" value="HATPase_C_sf"/>
</dbReference>
<dbReference type="InterPro" id="IPR036097">
    <property type="entry name" value="HisK_dim/P_sf"/>
</dbReference>
<dbReference type="SUPFAM" id="SSF47384">
    <property type="entry name" value="Homodimeric domain of signal transducing histidine kinase"/>
    <property type="match status" value="1"/>
</dbReference>
<dbReference type="SMART" id="SM00387">
    <property type="entry name" value="HATPase_c"/>
    <property type="match status" value="1"/>
</dbReference>
<keyword evidence="6" id="KW-0902">Two-component regulatory system</keyword>
<dbReference type="PROSITE" id="PS50109">
    <property type="entry name" value="HIS_KIN"/>
    <property type="match status" value="1"/>
</dbReference>
<comment type="caution">
    <text evidence="9">The sequence shown here is derived from an EMBL/GenBank/DDBJ whole genome shotgun (WGS) entry which is preliminary data.</text>
</comment>
<proteinExistence type="predicted"/>
<evidence type="ECO:0000313" key="9">
    <source>
        <dbReference type="EMBL" id="MFJ5446316.1"/>
    </source>
</evidence>
<evidence type="ECO:0000259" key="8">
    <source>
        <dbReference type="PROSITE" id="PS50109"/>
    </source>
</evidence>
<dbReference type="InterPro" id="IPR004358">
    <property type="entry name" value="Sig_transdc_His_kin-like_C"/>
</dbReference>
<name>A0ABW8GLN3_9PROT</name>
<dbReference type="EMBL" id="JBIWXY010000001">
    <property type="protein sequence ID" value="MFJ5446316.1"/>
    <property type="molecule type" value="Genomic_DNA"/>
</dbReference>
<dbReference type="InterPro" id="IPR003661">
    <property type="entry name" value="HisK_dim/P_dom"/>
</dbReference>
<dbReference type="SUPFAM" id="SSF55874">
    <property type="entry name" value="ATPase domain of HSP90 chaperone/DNA topoisomerase II/histidine kinase"/>
    <property type="match status" value="1"/>
</dbReference>
<dbReference type="Gene3D" id="3.30.450.20">
    <property type="entry name" value="PAS domain"/>
    <property type="match status" value="1"/>
</dbReference>
<dbReference type="Gene3D" id="1.10.287.130">
    <property type="match status" value="1"/>
</dbReference>
<dbReference type="EC" id="2.7.13.3" evidence="2"/>
<sequence>MIKQPAQTGGNTSTNFWQPLALFGVYRILLGIVFLASYFLLQDTRVWLNYNPTLYLSLSLAYLSFGCLALCLNVLRKPNFSAQLSLLTLLDIGFIVLLMYASGGIKSGLGLLLIVTIAAASLISQGRLALFYAAVASIGLLLEQSYQMLIWNEDFGDYSHAAMLSISCFATAWLAHSFSKRANLHAQLASQRGIDLENLGQVNQLITQEMDDGVLVVDEALNLRHRNRQADFLLGLEGDIRNHQPLSNYAPELYTLLQHWHQEGRGKPQGLIKLSLSKRDLRLKIMPVGESYAHGTVIFIQDWSHLQTQAQQLKLAALGRLTANIAHEIRNPLSAISHATQLLQEDESHDPASQRMLQIISDNVQRMEQMIKDVLELNRRDRTKQQKIQLADFLREFHDQFYQVEKIPAQGFVLDTDDLEPTIDFDHRHLHQVLWNLCRNGWRHSQQYDGSLTLSLRSESEQWLVEVRDDGQGIPEHALAHLFEPFFTTESTGTGLGLYIARELCEANGATIEHVAIEQGCSFVIHIEKTESA</sequence>
<dbReference type="Gene3D" id="3.30.565.10">
    <property type="entry name" value="Histidine kinase-like ATPase, C-terminal domain"/>
    <property type="match status" value="1"/>
</dbReference>
<keyword evidence="3" id="KW-0597">Phosphoprotein</keyword>
<keyword evidence="5 9" id="KW-0418">Kinase</keyword>
<dbReference type="RefSeq" id="WP_400881496.1">
    <property type="nucleotide sequence ID" value="NZ_JBIWXY010000001.1"/>
</dbReference>
<feature type="transmembrane region" description="Helical" evidence="7">
    <location>
        <begin position="81"/>
        <end position="100"/>
    </location>
</feature>
<comment type="catalytic activity">
    <reaction evidence="1">
        <text>ATP + protein L-histidine = ADP + protein N-phospho-L-histidine.</text>
        <dbReference type="EC" id="2.7.13.3"/>
    </reaction>
</comment>
<evidence type="ECO:0000256" key="1">
    <source>
        <dbReference type="ARBA" id="ARBA00000085"/>
    </source>
</evidence>
<dbReference type="PRINTS" id="PR00344">
    <property type="entry name" value="BCTRLSENSOR"/>
</dbReference>
<keyword evidence="10" id="KW-1185">Reference proteome</keyword>
<protein>
    <recommendedName>
        <fullName evidence="2">histidine kinase</fullName>
        <ecNumber evidence="2">2.7.13.3</ecNumber>
    </recommendedName>
</protein>
<organism evidence="9 10">
    <name type="scientific">Methylobacillus methanolivorans</name>
    <dbReference type="NCBI Taxonomy" id="1848927"/>
    <lineage>
        <taxon>Bacteria</taxon>
        <taxon>Pseudomonadati</taxon>
        <taxon>Pseudomonadota</taxon>
        <taxon>Betaproteobacteria</taxon>
        <taxon>Nitrosomonadales</taxon>
        <taxon>Methylophilaceae</taxon>
        <taxon>Methylobacillus</taxon>
    </lineage>
</organism>
<dbReference type="Pfam" id="PF02518">
    <property type="entry name" value="HATPase_c"/>
    <property type="match status" value="1"/>
</dbReference>
<dbReference type="CDD" id="cd00082">
    <property type="entry name" value="HisKA"/>
    <property type="match status" value="1"/>
</dbReference>
<evidence type="ECO:0000256" key="3">
    <source>
        <dbReference type="ARBA" id="ARBA00022553"/>
    </source>
</evidence>
<reference evidence="9 10" key="1">
    <citation type="submission" date="2024-11" db="EMBL/GenBank/DDBJ databases">
        <authorList>
            <person name="Kaparullina E.N."/>
            <person name="Delegan Y.A."/>
            <person name="Doronina N.V."/>
        </authorList>
    </citation>
    <scope>NUCLEOTIDE SEQUENCE [LARGE SCALE GENOMIC DNA]</scope>
    <source>
        <strain evidence="9 10">7sh_L</strain>
    </source>
</reference>
<evidence type="ECO:0000256" key="4">
    <source>
        <dbReference type="ARBA" id="ARBA00022679"/>
    </source>
</evidence>
<keyword evidence="7" id="KW-0812">Transmembrane</keyword>
<dbReference type="InterPro" id="IPR005467">
    <property type="entry name" value="His_kinase_dom"/>
</dbReference>
<dbReference type="InterPro" id="IPR050736">
    <property type="entry name" value="Sensor_HK_Regulatory"/>
</dbReference>
<gene>
    <name evidence="9" type="ORF">ACIKP9_08765</name>
</gene>
<dbReference type="Pfam" id="PF00512">
    <property type="entry name" value="HisKA"/>
    <property type="match status" value="1"/>
</dbReference>
<dbReference type="GO" id="GO:0016301">
    <property type="term" value="F:kinase activity"/>
    <property type="evidence" value="ECO:0007669"/>
    <property type="project" value="UniProtKB-KW"/>
</dbReference>
<dbReference type="SMART" id="SM00388">
    <property type="entry name" value="HisKA"/>
    <property type="match status" value="1"/>
</dbReference>
<feature type="domain" description="Histidine kinase" evidence="8">
    <location>
        <begin position="324"/>
        <end position="531"/>
    </location>
</feature>
<evidence type="ECO:0000256" key="2">
    <source>
        <dbReference type="ARBA" id="ARBA00012438"/>
    </source>
</evidence>
<keyword evidence="7" id="KW-1133">Transmembrane helix</keyword>
<accession>A0ABW8GLN3</accession>
<feature type="transmembrane region" description="Helical" evidence="7">
    <location>
        <begin position="112"/>
        <end position="138"/>
    </location>
</feature>
<keyword evidence="4" id="KW-0808">Transferase</keyword>
<dbReference type="CDD" id="cd00075">
    <property type="entry name" value="HATPase"/>
    <property type="match status" value="1"/>
</dbReference>
<evidence type="ECO:0000256" key="6">
    <source>
        <dbReference type="ARBA" id="ARBA00023012"/>
    </source>
</evidence>
<dbReference type="InterPro" id="IPR003594">
    <property type="entry name" value="HATPase_dom"/>
</dbReference>
<dbReference type="Pfam" id="PF25323">
    <property type="entry name" value="6TM_PilS"/>
    <property type="match status" value="1"/>
</dbReference>